<keyword evidence="3" id="KW-1185">Reference proteome</keyword>
<keyword evidence="1" id="KW-0472">Membrane</keyword>
<feature type="transmembrane region" description="Helical" evidence="1">
    <location>
        <begin position="21"/>
        <end position="42"/>
    </location>
</feature>
<keyword evidence="1" id="KW-0812">Transmembrane</keyword>
<organism evidence="2 3">
    <name type="scientific">Friedmanniella luteola</name>
    <dbReference type="NCBI Taxonomy" id="546871"/>
    <lineage>
        <taxon>Bacteria</taxon>
        <taxon>Bacillati</taxon>
        <taxon>Actinomycetota</taxon>
        <taxon>Actinomycetes</taxon>
        <taxon>Propionibacteriales</taxon>
        <taxon>Nocardioidaceae</taxon>
        <taxon>Friedmanniella</taxon>
    </lineage>
</organism>
<dbReference type="Proteomes" id="UP000199092">
    <property type="component" value="Chromosome I"/>
</dbReference>
<evidence type="ECO:0000313" key="3">
    <source>
        <dbReference type="Proteomes" id="UP000199092"/>
    </source>
</evidence>
<dbReference type="AlphaFoldDB" id="A0A1H1P481"/>
<gene>
    <name evidence="2" type="ORF">SAMN04488543_0991</name>
</gene>
<keyword evidence="1" id="KW-1133">Transmembrane helix</keyword>
<dbReference type="RefSeq" id="WP_091410711.1">
    <property type="nucleotide sequence ID" value="NZ_LT629749.1"/>
</dbReference>
<name>A0A1H1P481_9ACTN</name>
<sequence length="60" mass="6240">MAAEHPPSAPASRRPRLSDRALTGLVATLLLVLLATLVAGWLTLRSPGLEPVSIPSLSQA</sequence>
<reference evidence="2 3" key="1">
    <citation type="submission" date="2016-10" db="EMBL/GenBank/DDBJ databases">
        <authorList>
            <person name="de Groot N.N."/>
        </authorList>
    </citation>
    <scope>NUCLEOTIDE SEQUENCE [LARGE SCALE GENOMIC DNA]</scope>
    <source>
        <strain evidence="2 3">DSM 21741</strain>
    </source>
</reference>
<proteinExistence type="predicted"/>
<dbReference type="EMBL" id="LT629749">
    <property type="protein sequence ID" value="SDS05997.1"/>
    <property type="molecule type" value="Genomic_DNA"/>
</dbReference>
<protein>
    <submittedName>
        <fullName evidence="2">Uncharacterized protein</fullName>
    </submittedName>
</protein>
<evidence type="ECO:0000256" key="1">
    <source>
        <dbReference type="SAM" id="Phobius"/>
    </source>
</evidence>
<dbReference type="STRING" id="546871.SAMN04488543_0991"/>
<evidence type="ECO:0000313" key="2">
    <source>
        <dbReference type="EMBL" id="SDS05997.1"/>
    </source>
</evidence>
<accession>A0A1H1P481</accession>